<dbReference type="Proteomes" id="UP000509367">
    <property type="component" value="Chromosome"/>
</dbReference>
<dbReference type="AlphaFoldDB" id="A0A6N1VE30"/>
<dbReference type="InterPro" id="IPR029151">
    <property type="entry name" value="Sensor-like_sf"/>
</dbReference>
<dbReference type="GO" id="GO:0006935">
    <property type="term" value="P:chemotaxis"/>
    <property type="evidence" value="ECO:0007669"/>
    <property type="project" value="UniProtKB-KW"/>
</dbReference>
<evidence type="ECO:0000259" key="9">
    <source>
        <dbReference type="PROSITE" id="PS50885"/>
    </source>
</evidence>
<dbReference type="PROSITE" id="PS50111">
    <property type="entry name" value="CHEMOTAXIS_TRANSDUC_2"/>
    <property type="match status" value="1"/>
</dbReference>
<dbReference type="RefSeq" id="WP_175277082.1">
    <property type="nucleotide sequence ID" value="NZ_CP054836.1"/>
</dbReference>
<keyword evidence="7" id="KW-0812">Transmembrane</keyword>
<feature type="region of interest" description="Disordered" evidence="6">
    <location>
        <begin position="363"/>
        <end position="384"/>
    </location>
</feature>
<evidence type="ECO:0000256" key="5">
    <source>
        <dbReference type="SAM" id="Coils"/>
    </source>
</evidence>
<name>A0A6N1VE30_9HYPH</name>
<feature type="domain" description="Methyl-accepting transducer" evidence="8">
    <location>
        <begin position="444"/>
        <end position="673"/>
    </location>
</feature>
<accession>A0A6N1VE30</accession>
<comment type="similarity">
    <text evidence="3">Belongs to the methyl-accepting chemotaxis (MCP) protein family.</text>
</comment>
<dbReference type="PANTHER" id="PTHR43531">
    <property type="entry name" value="PROTEIN ICFG"/>
    <property type="match status" value="1"/>
</dbReference>
<evidence type="ECO:0000313" key="11">
    <source>
        <dbReference type="Proteomes" id="UP000509367"/>
    </source>
</evidence>
<dbReference type="InterPro" id="IPR004089">
    <property type="entry name" value="MCPsignal_dom"/>
</dbReference>
<proteinExistence type="inferred from homology"/>
<feature type="compositionally biased region" description="Basic and acidic residues" evidence="6">
    <location>
        <begin position="365"/>
        <end position="384"/>
    </location>
</feature>
<dbReference type="Pfam" id="PF00672">
    <property type="entry name" value="HAMP"/>
    <property type="match status" value="1"/>
</dbReference>
<evidence type="ECO:0000259" key="8">
    <source>
        <dbReference type="PROSITE" id="PS50111"/>
    </source>
</evidence>
<dbReference type="PANTHER" id="PTHR43531:SF11">
    <property type="entry name" value="METHYL-ACCEPTING CHEMOTAXIS PROTEIN 3"/>
    <property type="match status" value="1"/>
</dbReference>
<evidence type="ECO:0000256" key="6">
    <source>
        <dbReference type="SAM" id="MobiDB-lite"/>
    </source>
</evidence>
<feature type="domain" description="HAMP" evidence="9">
    <location>
        <begin position="387"/>
        <end position="439"/>
    </location>
</feature>
<sequence>MKNLTIGKKFNALLYGGALISAIAVSGSVFFLSNQFVDQAMRDKLERVRSEFASELAASQRAATMMAILVGEQASVKQAMAAGDRDSLAGEFVGPFESIKSQYDVRQFQFHVPPATSFLRVHKVEKFGDDLSGFRKTVLAANNESRVVNGLEAGVAGIGIRGVAPIRDGDKHLGTVEFGLSLHQGFVDEFTDGTGYQTAIYALRENGAEVIGSTIEIDTDIAALLPESAEAAAEEVTYVSLPGTDNRYAGTVFPVRDFSGNVIGSAVIAVDRTSYNAIAAKGQLAAAGLFLLLILISTGISFAMRMNVIRPLVSITGSMEKIARGEHGTKVPFVGRGDEIGSMASALDVFRTSLLRNVELEQEAESNRKLSERERARQEEERTRRAAELQQAIDGLGQGLARLAAGDTTQRIETPFAGKLDELRQHYNETVDSLKEALSTIAGSSDRIRARTDEVNGSADELSARTEKQASAIEETAAALEEIAATVKIAHQNADEIGRMVAEATGLTTQSREVVSEAVEAMSSIEKSSQEMTQIISTIEEIAFQTNLLALNAGVEAARAGEAGSGFAVVAQEVRELAQRSAAAVGEIEALIESSNRFVRQGADLVRRTGDALSQIGEHVTNINTNVTSLVQSSSEQSSSVNEVNEAVRQMDRVTQQNAAMAEETTASVHALLEEIGELNAAMARFRTEVATAAGDESARGRAAA</sequence>
<dbReference type="SMART" id="SM00304">
    <property type="entry name" value="HAMP"/>
    <property type="match status" value="3"/>
</dbReference>
<keyword evidence="11" id="KW-1185">Reference proteome</keyword>
<keyword evidence="7" id="KW-0472">Membrane</keyword>
<evidence type="ECO:0000256" key="4">
    <source>
        <dbReference type="PROSITE-ProRule" id="PRU00284"/>
    </source>
</evidence>
<comment type="subcellular location">
    <subcellularLocation>
        <location evidence="1">Membrane</location>
    </subcellularLocation>
</comment>
<dbReference type="SUPFAM" id="SSF103190">
    <property type="entry name" value="Sensory domain-like"/>
    <property type="match status" value="1"/>
</dbReference>
<dbReference type="GO" id="GO:0016020">
    <property type="term" value="C:membrane"/>
    <property type="evidence" value="ECO:0007669"/>
    <property type="project" value="UniProtKB-SubCell"/>
</dbReference>
<keyword evidence="7" id="KW-1133">Transmembrane helix</keyword>
<dbReference type="Pfam" id="PF14827">
    <property type="entry name" value="dCache_3"/>
    <property type="match status" value="1"/>
</dbReference>
<dbReference type="EMBL" id="CP054836">
    <property type="protein sequence ID" value="QKV19190.1"/>
    <property type="molecule type" value="Genomic_DNA"/>
</dbReference>
<dbReference type="Gene3D" id="1.10.8.500">
    <property type="entry name" value="HAMP domain in histidine kinase"/>
    <property type="match status" value="1"/>
</dbReference>
<reference evidence="10 11" key="1">
    <citation type="submission" date="2020-06" db="EMBL/GenBank/DDBJ databases">
        <title>Oricola thermophila sp. nov. isolated from a tidal sediments.</title>
        <authorList>
            <person name="Kwon K.K."/>
            <person name="Yang S.-H."/>
            <person name="Park M.-J."/>
        </authorList>
    </citation>
    <scope>NUCLEOTIDE SEQUENCE [LARGE SCALE GENOMIC DNA]</scope>
    <source>
        <strain evidence="10 11">MEBiC13590</strain>
    </source>
</reference>
<dbReference type="CDD" id="cd06225">
    <property type="entry name" value="HAMP"/>
    <property type="match status" value="1"/>
</dbReference>
<feature type="transmembrane region" description="Helical" evidence="7">
    <location>
        <begin position="12"/>
        <end position="32"/>
    </location>
</feature>
<keyword evidence="2" id="KW-0145">Chemotaxis</keyword>
<dbReference type="GO" id="GO:0007165">
    <property type="term" value="P:signal transduction"/>
    <property type="evidence" value="ECO:0007669"/>
    <property type="project" value="UniProtKB-KW"/>
</dbReference>
<dbReference type="InterPro" id="IPR051310">
    <property type="entry name" value="MCP_chemotaxis"/>
</dbReference>
<organism evidence="10 11">
    <name type="scientific">Oricola thermophila</name>
    <dbReference type="NCBI Taxonomy" id="2742145"/>
    <lineage>
        <taxon>Bacteria</taxon>
        <taxon>Pseudomonadati</taxon>
        <taxon>Pseudomonadota</taxon>
        <taxon>Alphaproteobacteria</taxon>
        <taxon>Hyphomicrobiales</taxon>
        <taxon>Ahrensiaceae</taxon>
        <taxon>Oricola</taxon>
    </lineage>
</organism>
<feature type="domain" description="HAMP" evidence="9">
    <location>
        <begin position="306"/>
        <end position="359"/>
    </location>
</feature>
<dbReference type="CDD" id="cd11386">
    <property type="entry name" value="MCP_signal"/>
    <property type="match status" value="1"/>
</dbReference>
<protein>
    <submittedName>
        <fullName evidence="10">HAMP domain-containing protein</fullName>
    </submittedName>
</protein>
<dbReference type="Pfam" id="PF00015">
    <property type="entry name" value="MCPsignal"/>
    <property type="match status" value="1"/>
</dbReference>
<evidence type="ECO:0000313" key="10">
    <source>
        <dbReference type="EMBL" id="QKV19190.1"/>
    </source>
</evidence>
<feature type="coiled-coil region" evidence="5">
    <location>
        <begin position="644"/>
        <end position="689"/>
    </location>
</feature>
<keyword evidence="4" id="KW-0807">Transducer</keyword>
<dbReference type="SUPFAM" id="SSF158472">
    <property type="entry name" value="HAMP domain-like"/>
    <property type="match status" value="1"/>
</dbReference>
<feature type="transmembrane region" description="Helical" evidence="7">
    <location>
        <begin position="284"/>
        <end position="304"/>
    </location>
</feature>
<dbReference type="FunFam" id="1.10.287.950:FF:000001">
    <property type="entry name" value="Methyl-accepting chemotaxis sensory transducer"/>
    <property type="match status" value="1"/>
</dbReference>
<evidence type="ECO:0000256" key="3">
    <source>
        <dbReference type="ARBA" id="ARBA00029447"/>
    </source>
</evidence>
<dbReference type="Gene3D" id="1.10.287.950">
    <property type="entry name" value="Methyl-accepting chemotaxis protein"/>
    <property type="match status" value="1"/>
</dbReference>
<evidence type="ECO:0000256" key="1">
    <source>
        <dbReference type="ARBA" id="ARBA00004370"/>
    </source>
</evidence>
<gene>
    <name evidence="10" type="ORF">HTY61_12355</name>
</gene>
<dbReference type="SUPFAM" id="SSF58104">
    <property type="entry name" value="Methyl-accepting chemotaxis protein (MCP) signaling domain"/>
    <property type="match status" value="1"/>
</dbReference>
<dbReference type="SMART" id="SM00283">
    <property type="entry name" value="MA"/>
    <property type="match status" value="1"/>
</dbReference>
<keyword evidence="5" id="KW-0175">Coiled coil</keyword>
<evidence type="ECO:0000256" key="2">
    <source>
        <dbReference type="ARBA" id="ARBA00022500"/>
    </source>
</evidence>
<dbReference type="PROSITE" id="PS50885">
    <property type="entry name" value="HAMP"/>
    <property type="match status" value="2"/>
</dbReference>
<dbReference type="InterPro" id="IPR003660">
    <property type="entry name" value="HAMP_dom"/>
</dbReference>
<evidence type="ECO:0000256" key="7">
    <source>
        <dbReference type="SAM" id="Phobius"/>
    </source>
</evidence>
<dbReference type="KEGG" id="orm:HTY61_12355"/>
<dbReference type="InterPro" id="IPR029150">
    <property type="entry name" value="dCache_3"/>
</dbReference>